<dbReference type="RefSeq" id="WP_157802215.1">
    <property type="nucleotide sequence ID" value="NZ_PGFF01000001.1"/>
</dbReference>
<keyword evidence="1" id="KW-1133">Transmembrane helix</keyword>
<evidence type="ECO:0000313" key="4">
    <source>
        <dbReference type="Proteomes" id="UP000228758"/>
    </source>
</evidence>
<keyword evidence="1" id="KW-0472">Membrane</keyword>
<dbReference type="EMBL" id="PGFF01000001">
    <property type="protein sequence ID" value="PJJ71268.1"/>
    <property type="molecule type" value="Genomic_DNA"/>
</dbReference>
<protein>
    <recommendedName>
        <fullName evidence="2">SAF domain-containing protein</fullName>
    </recommendedName>
</protein>
<sequence>MTAPSGEPARAPRRRLSVDPRLLIGLALVAVSVAGVVALLGAADTSVPVYAAREALAPGDEIDAGDLVAVEARIDDAESHYLLASALPSSGAVVTRAVGAGELVPLSAVGRADSGRLAAVVLPLGGALAEGVREGRAVDVWVARESEDGRVEAPSVLVSGATVARIVETDGLVVDDEAVQVEVLVPTGRLARVIEAVAAGDVLSLVPVGLELGE</sequence>
<keyword evidence="1" id="KW-0812">Transmembrane</keyword>
<reference evidence="3 4" key="1">
    <citation type="submission" date="2017-11" db="EMBL/GenBank/DDBJ databases">
        <title>Genomic Encyclopedia of Archaeal and Bacterial Type Strains, Phase II (KMG-II): From Individual Species to Whole Genera.</title>
        <authorList>
            <person name="Goeker M."/>
        </authorList>
    </citation>
    <scope>NUCLEOTIDE SEQUENCE [LARGE SCALE GENOMIC DNA]</scope>
    <source>
        <strain evidence="3 4">DSM 27393</strain>
    </source>
</reference>
<name>A0A2M9CHA3_9MICO</name>
<feature type="domain" description="SAF" evidence="2">
    <location>
        <begin position="47"/>
        <end position="110"/>
    </location>
</feature>
<dbReference type="SMART" id="SM00858">
    <property type="entry name" value="SAF"/>
    <property type="match status" value="1"/>
</dbReference>
<accession>A0A2M9CHA3</accession>
<feature type="transmembrane region" description="Helical" evidence="1">
    <location>
        <begin position="22"/>
        <end position="43"/>
    </location>
</feature>
<comment type="caution">
    <text evidence="3">The sequence shown here is derived from an EMBL/GenBank/DDBJ whole genome shotgun (WGS) entry which is preliminary data.</text>
</comment>
<dbReference type="Proteomes" id="UP000228758">
    <property type="component" value="Unassembled WGS sequence"/>
</dbReference>
<organism evidence="3 4">
    <name type="scientific">Diaminobutyricimonas aerilata</name>
    <dbReference type="NCBI Taxonomy" id="1162967"/>
    <lineage>
        <taxon>Bacteria</taxon>
        <taxon>Bacillati</taxon>
        <taxon>Actinomycetota</taxon>
        <taxon>Actinomycetes</taxon>
        <taxon>Micrococcales</taxon>
        <taxon>Microbacteriaceae</taxon>
        <taxon>Diaminobutyricimonas</taxon>
    </lineage>
</organism>
<proteinExistence type="predicted"/>
<evidence type="ECO:0000313" key="3">
    <source>
        <dbReference type="EMBL" id="PJJ71268.1"/>
    </source>
</evidence>
<dbReference type="OrthoDB" id="5083100at2"/>
<keyword evidence="4" id="KW-1185">Reference proteome</keyword>
<evidence type="ECO:0000256" key="1">
    <source>
        <dbReference type="SAM" id="Phobius"/>
    </source>
</evidence>
<dbReference type="InterPro" id="IPR013974">
    <property type="entry name" value="SAF"/>
</dbReference>
<gene>
    <name evidence="3" type="ORF">CLV46_0810</name>
</gene>
<evidence type="ECO:0000259" key="2">
    <source>
        <dbReference type="SMART" id="SM00858"/>
    </source>
</evidence>
<dbReference type="AlphaFoldDB" id="A0A2M9CHA3"/>